<dbReference type="EMBL" id="HBIJ01022881">
    <property type="protein sequence ID" value="CAE0374202.1"/>
    <property type="molecule type" value="Transcribed_RNA"/>
</dbReference>
<evidence type="ECO:0008006" key="2">
    <source>
        <dbReference type="Google" id="ProtNLM"/>
    </source>
</evidence>
<name>A0A7S3NPJ2_9STRA</name>
<dbReference type="AlphaFoldDB" id="A0A7S3NPJ2"/>
<dbReference type="Gene3D" id="3.90.190.10">
    <property type="entry name" value="Protein tyrosine phosphatase superfamily"/>
    <property type="match status" value="1"/>
</dbReference>
<protein>
    <recommendedName>
        <fullName evidence="2">Tyrosine specific protein phosphatases domain-containing protein</fullName>
    </recommendedName>
</protein>
<dbReference type="InterPro" id="IPR029021">
    <property type="entry name" value="Prot-tyrosine_phosphatase-like"/>
</dbReference>
<proteinExistence type="predicted"/>
<evidence type="ECO:0000313" key="1">
    <source>
        <dbReference type="EMBL" id="CAE0374202.1"/>
    </source>
</evidence>
<reference evidence="1" key="1">
    <citation type="submission" date="2021-01" db="EMBL/GenBank/DDBJ databases">
        <authorList>
            <person name="Corre E."/>
            <person name="Pelletier E."/>
            <person name="Niang G."/>
            <person name="Scheremetjew M."/>
            <person name="Finn R."/>
            <person name="Kale V."/>
            <person name="Holt S."/>
            <person name="Cochrane G."/>
            <person name="Meng A."/>
            <person name="Brown T."/>
            <person name="Cohen L."/>
        </authorList>
    </citation>
    <scope>NUCLEOTIDE SEQUENCE</scope>
    <source>
        <strain evidence="1">CCMP1510</strain>
    </source>
</reference>
<dbReference type="CDD" id="cd14498">
    <property type="entry name" value="DSP"/>
    <property type="match status" value="1"/>
</dbReference>
<sequence>MDAIEDDRRHFSLSSVVELCGLEKAPKYNGKRGVIVSLDVRDGRVAVLIPDTGKIVQALRKNLQMIRALIPSGVLDEEHASQVWDDLYVGDCYSAALLCQSPEQPPAWLEPLLAYGDSLTIVNCATELTSGDINLDIADIPHDSQIEAKWITSISGPTLVHCVQGRSRSVTVAVAILTTIFLQQDHSDALAQAWLTVTRRRPQASPNLGFRLALLKAFALPSDYNRLAKLLGISIGVKLDHHISLLSLTSPARNFALALREHLLQPDTPFVQHGEEDHV</sequence>
<accession>A0A7S3NPJ2</accession>
<dbReference type="SUPFAM" id="SSF52799">
    <property type="entry name" value="(Phosphotyrosine protein) phosphatases II"/>
    <property type="match status" value="1"/>
</dbReference>
<organism evidence="1">
    <name type="scientific">Aureoumbra lagunensis</name>
    <dbReference type="NCBI Taxonomy" id="44058"/>
    <lineage>
        <taxon>Eukaryota</taxon>
        <taxon>Sar</taxon>
        <taxon>Stramenopiles</taxon>
        <taxon>Ochrophyta</taxon>
        <taxon>Pelagophyceae</taxon>
        <taxon>Pelagomonadales</taxon>
        <taxon>Aureoumbra</taxon>
    </lineage>
</organism>
<gene>
    <name evidence="1" type="ORF">ALAG00032_LOCUS15005</name>
</gene>